<evidence type="ECO:0000259" key="12">
    <source>
        <dbReference type="PROSITE" id="PS50261"/>
    </source>
</evidence>
<dbReference type="PROSITE" id="PS50261">
    <property type="entry name" value="G_PROTEIN_RECEP_F2_4"/>
    <property type="match status" value="1"/>
</dbReference>
<reference evidence="13" key="1">
    <citation type="journal article" date="2020" name="BMC">
        <title>Leishmania infection induces a limited differential gene expression in the sand fly midgut.</title>
        <authorList>
            <person name="Coutinho-Abreu I.V."/>
            <person name="Serafim T.D."/>
            <person name="Meneses C."/>
            <person name="Kamhawi S."/>
            <person name="Oliveira F."/>
            <person name="Valenzuela J.G."/>
        </authorList>
    </citation>
    <scope>NUCLEOTIDE SEQUENCE</scope>
    <source>
        <strain evidence="13">Jacobina</strain>
        <tissue evidence="13">Midgut</tissue>
    </source>
</reference>
<feature type="chain" id="PRO_5028923268" evidence="11">
    <location>
        <begin position="21"/>
        <end position="703"/>
    </location>
</feature>
<evidence type="ECO:0000256" key="3">
    <source>
        <dbReference type="ARBA" id="ARBA00022475"/>
    </source>
</evidence>
<keyword evidence="5 10" id="KW-1133">Transmembrane helix</keyword>
<dbReference type="AlphaFoldDB" id="A0A7G3AKU3"/>
<dbReference type="Pfam" id="PF00002">
    <property type="entry name" value="7tm_2"/>
    <property type="match status" value="1"/>
</dbReference>
<dbReference type="SUPFAM" id="SSF63877">
    <property type="entry name" value="Methuselah ectodomain"/>
    <property type="match status" value="1"/>
</dbReference>
<feature type="transmembrane region" description="Helical" evidence="10">
    <location>
        <begin position="614"/>
        <end position="635"/>
    </location>
</feature>
<feature type="transmembrane region" description="Helical" evidence="10">
    <location>
        <begin position="437"/>
        <end position="461"/>
    </location>
</feature>
<dbReference type="InterPro" id="IPR017981">
    <property type="entry name" value="GPCR_2-like_7TM"/>
</dbReference>
<dbReference type="RefSeq" id="XP_055683534.1">
    <property type="nucleotide sequence ID" value="XM_055827559.1"/>
</dbReference>
<dbReference type="GO" id="GO:0007166">
    <property type="term" value="P:cell surface receptor signaling pathway"/>
    <property type="evidence" value="ECO:0007669"/>
    <property type="project" value="InterPro"/>
</dbReference>
<feature type="signal peptide" evidence="11">
    <location>
        <begin position="1"/>
        <end position="20"/>
    </location>
</feature>
<accession>A0A7G3AKU3</accession>
<organism evidence="13">
    <name type="scientific">Lutzomyia longipalpis</name>
    <name type="common">Sand fly</name>
    <dbReference type="NCBI Taxonomy" id="7200"/>
    <lineage>
        <taxon>Eukaryota</taxon>
        <taxon>Metazoa</taxon>
        <taxon>Ecdysozoa</taxon>
        <taxon>Arthropoda</taxon>
        <taxon>Hexapoda</taxon>
        <taxon>Insecta</taxon>
        <taxon>Pterygota</taxon>
        <taxon>Neoptera</taxon>
        <taxon>Endopterygota</taxon>
        <taxon>Diptera</taxon>
        <taxon>Nematocera</taxon>
        <taxon>Psychodoidea</taxon>
        <taxon>Psychodidae</taxon>
        <taxon>Lutzomyia</taxon>
        <taxon>Lutzomyia</taxon>
    </lineage>
</organism>
<dbReference type="GO" id="GO:0005886">
    <property type="term" value="C:plasma membrane"/>
    <property type="evidence" value="ECO:0007669"/>
    <property type="project" value="UniProtKB-SubCell"/>
</dbReference>
<comment type="subcellular location">
    <subcellularLocation>
        <location evidence="1">Cell membrane</location>
        <topology evidence="1">Multi-pass membrane protein</topology>
    </subcellularLocation>
</comment>
<dbReference type="PANTHER" id="PTHR47154">
    <property type="entry name" value="G-PROTEIN COUPLED RECEPTOR MTH-RELATED"/>
    <property type="match status" value="1"/>
</dbReference>
<sequence length="703" mass="79940">MGAVGALILSLTLLVPTISARLHKCCPLGYEFSVIVDPNGQQSYDCMPERENVTVFDENDFFGDFSIGGDRMRFPMCANDRMLLFRFTRELISVSPNSCVDIVQGDYILLTCSVDQTSPDPLTVLSVRKCCGQEFVYDLRAQQCVLGGNSSVTDLLPRRSSPLFVRGAPVCRENEVMVMYESKIHKIALSGATLMITTFDRGRPVSEFVDPSAFCVESAPEQEDNMRWMVRVCRHESICQKIPCIRKCCDHGKKMARVNNVAACLDHSVDIRPIFHLLEGEDFPESEPPTVQPEEFGIRHGQQCEKYILDGSNPQDYHYINAKTGHVHLDKLKPITEAGYCVDFVEFAPDNIELRTFLCFETPPGHSKEHFMVYAIGLSISCLFLAATLLVYACLPKLMNLHGKTLVSHVLSLLIAYAGLSYIQFGTDFQPKFCHTVAMFIYFSFLAAFSWLNVMCFDIWWTFGTVRNSRGMRKTRDGWRFACYSFYAWGIPLLLTLFTYAVDSFEWFPEEYRPNMGVRSCWFSQSNGMGHRLFFLLPVGIQIVANVVLFILTTIHCNKVKSEIHRMQKNDTEKKKRFFADKARLVMNVKLFIVMGVSWFMELLATIFREPIEMWYVSDAFNVLQGVCVFFIFVFKRNVLVAIKKRFGMMTKSTREATAATTKTTLTGSAQHISSDPYTPRYGKLSKNSSSSSVTISNNCRKF</sequence>
<dbReference type="EMBL" id="GITU01003183">
    <property type="protein sequence ID" value="MBC1171886.1"/>
    <property type="molecule type" value="Transcribed_RNA"/>
</dbReference>
<evidence type="ECO:0000256" key="9">
    <source>
        <dbReference type="ARBA" id="ARBA00023224"/>
    </source>
</evidence>
<feature type="transmembrane region" description="Helical" evidence="10">
    <location>
        <begin position="533"/>
        <end position="557"/>
    </location>
</feature>
<keyword evidence="11" id="KW-0732">Signal</keyword>
<keyword evidence="9" id="KW-0807">Transducer</keyword>
<evidence type="ECO:0000313" key="13">
    <source>
        <dbReference type="EMBL" id="MBC1171886.1"/>
    </source>
</evidence>
<comment type="similarity">
    <text evidence="2">Belongs to the G-protein coupled receptor 2 family. Mth subfamily.</text>
</comment>
<protein>
    <submittedName>
        <fullName evidence="13">Putative g protein-coupled receptor</fullName>
    </submittedName>
</protein>
<dbReference type="OrthoDB" id="7781310at2759"/>
<dbReference type="CDD" id="cd15039">
    <property type="entry name" value="7tmB3_Methuselah-like"/>
    <property type="match status" value="1"/>
</dbReference>
<keyword evidence="3" id="KW-1003">Cell membrane</keyword>
<feature type="transmembrane region" description="Helical" evidence="10">
    <location>
        <begin position="406"/>
        <end position="425"/>
    </location>
</feature>
<dbReference type="VEuPathDB" id="VectorBase:LLONM1_008218"/>
<feature type="transmembrane region" description="Helical" evidence="10">
    <location>
        <begin position="371"/>
        <end position="394"/>
    </location>
</feature>
<keyword evidence="8 13" id="KW-0675">Receptor</keyword>
<dbReference type="SUPFAM" id="SSF81321">
    <property type="entry name" value="Family A G protein-coupled receptor-like"/>
    <property type="match status" value="1"/>
</dbReference>
<evidence type="ECO:0000256" key="1">
    <source>
        <dbReference type="ARBA" id="ARBA00004651"/>
    </source>
</evidence>
<dbReference type="KEGG" id="lll:129790183"/>
<feature type="transmembrane region" description="Helical" evidence="10">
    <location>
        <begin position="481"/>
        <end position="502"/>
    </location>
</feature>
<evidence type="ECO:0000256" key="11">
    <source>
        <dbReference type="SAM" id="SignalP"/>
    </source>
</evidence>
<dbReference type="InterPro" id="IPR051384">
    <property type="entry name" value="Mth_GPCR"/>
</dbReference>
<evidence type="ECO:0000256" key="8">
    <source>
        <dbReference type="ARBA" id="ARBA00023170"/>
    </source>
</evidence>
<evidence type="ECO:0000256" key="10">
    <source>
        <dbReference type="SAM" id="Phobius"/>
    </source>
</evidence>
<keyword evidence="4 10" id="KW-0812">Transmembrane</keyword>
<evidence type="ECO:0000256" key="5">
    <source>
        <dbReference type="ARBA" id="ARBA00022989"/>
    </source>
</evidence>
<dbReference type="GeneID" id="129790183"/>
<dbReference type="PANTHER" id="PTHR47154:SF2">
    <property type="entry name" value="G-PROTEIN COUPLED RECEPTOR MTH-RELATED"/>
    <property type="match status" value="1"/>
</dbReference>
<evidence type="ECO:0000256" key="7">
    <source>
        <dbReference type="ARBA" id="ARBA00023136"/>
    </source>
</evidence>
<evidence type="ECO:0000256" key="2">
    <source>
        <dbReference type="ARBA" id="ARBA00008979"/>
    </source>
</evidence>
<name>A0A7G3AKU3_LUTLO</name>
<feature type="domain" description="G-protein coupled receptors family 2 profile 2" evidence="12">
    <location>
        <begin position="370"/>
        <end position="637"/>
    </location>
</feature>
<feature type="transmembrane region" description="Helical" evidence="10">
    <location>
        <begin position="585"/>
        <end position="608"/>
    </location>
</feature>
<keyword evidence="6" id="KW-0297">G-protein coupled receptor</keyword>
<dbReference type="Gene3D" id="1.20.1070.10">
    <property type="entry name" value="Rhodopsin 7-helix transmembrane proteins"/>
    <property type="match status" value="1"/>
</dbReference>
<evidence type="ECO:0000256" key="6">
    <source>
        <dbReference type="ARBA" id="ARBA00023040"/>
    </source>
</evidence>
<keyword evidence="7 10" id="KW-0472">Membrane</keyword>
<proteinExistence type="inferred from homology"/>
<dbReference type="InterPro" id="IPR036272">
    <property type="entry name" value="Methuselah_N_sf"/>
</dbReference>
<dbReference type="InterPro" id="IPR000832">
    <property type="entry name" value="GPCR_2_secretin-like"/>
</dbReference>
<evidence type="ECO:0000256" key="4">
    <source>
        <dbReference type="ARBA" id="ARBA00022692"/>
    </source>
</evidence>
<dbReference type="GO" id="GO:0008528">
    <property type="term" value="F:G protein-coupled peptide receptor activity"/>
    <property type="evidence" value="ECO:0007669"/>
    <property type="project" value="TreeGrafter"/>
</dbReference>